<protein>
    <submittedName>
        <fullName evidence="4">Acyltransferase</fullName>
    </submittedName>
</protein>
<accession>A0A4Y9IND8</accession>
<dbReference type="InterPro" id="IPR018357">
    <property type="entry name" value="Hexapep_transf_CS"/>
</dbReference>
<dbReference type="EMBL" id="SPPK01000002">
    <property type="protein sequence ID" value="TFU89802.1"/>
    <property type="molecule type" value="Genomic_DNA"/>
</dbReference>
<dbReference type="AlphaFoldDB" id="A0A4Y9IND8"/>
<dbReference type="InterPro" id="IPR001451">
    <property type="entry name" value="Hexapep"/>
</dbReference>
<dbReference type="PANTHER" id="PTHR23416">
    <property type="entry name" value="SIALIC ACID SYNTHASE-RELATED"/>
    <property type="match status" value="1"/>
</dbReference>
<dbReference type="GO" id="GO:0016746">
    <property type="term" value="F:acyltransferase activity"/>
    <property type="evidence" value="ECO:0007669"/>
    <property type="project" value="UniProtKB-KW"/>
</dbReference>
<evidence type="ECO:0000313" key="5">
    <source>
        <dbReference type="Proteomes" id="UP000298285"/>
    </source>
</evidence>
<dbReference type="PROSITE" id="PS00101">
    <property type="entry name" value="HEXAPEP_TRANSFERASES"/>
    <property type="match status" value="1"/>
</dbReference>
<keyword evidence="1 4" id="KW-0808">Transferase</keyword>
<evidence type="ECO:0000256" key="2">
    <source>
        <dbReference type="ARBA" id="ARBA00022737"/>
    </source>
</evidence>
<organism evidence="4 5">
    <name type="scientific">Dysgonomonas mossii</name>
    <dbReference type="NCBI Taxonomy" id="163665"/>
    <lineage>
        <taxon>Bacteria</taxon>
        <taxon>Pseudomonadati</taxon>
        <taxon>Bacteroidota</taxon>
        <taxon>Bacteroidia</taxon>
        <taxon>Bacteroidales</taxon>
        <taxon>Dysgonomonadaceae</taxon>
        <taxon>Dysgonomonas</taxon>
    </lineage>
</organism>
<dbReference type="InterPro" id="IPR051159">
    <property type="entry name" value="Hexapeptide_acetyltransf"/>
</dbReference>
<reference evidence="4 5" key="1">
    <citation type="submission" date="2019-03" db="EMBL/GenBank/DDBJ databases">
        <title>Diversity of the mouse oral microbiome.</title>
        <authorList>
            <person name="Joseph S."/>
            <person name="Aduse-Opoku J."/>
            <person name="Curtis M."/>
            <person name="Wade W."/>
            <person name="Hashim A."/>
        </authorList>
    </citation>
    <scope>NUCLEOTIDE SEQUENCE [LARGE SCALE GENOMIC DNA]</scope>
    <source>
        <strain evidence="4 5">P11</strain>
    </source>
</reference>
<dbReference type="Pfam" id="PF00132">
    <property type="entry name" value="Hexapep"/>
    <property type="match status" value="1"/>
</dbReference>
<name>A0A4Y9IND8_9BACT</name>
<dbReference type="Gene3D" id="2.160.10.10">
    <property type="entry name" value="Hexapeptide repeat proteins"/>
    <property type="match status" value="1"/>
</dbReference>
<dbReference type="PANTHER" id="PTHR23416:SF78">
    <property type="entry name" value="LIPOPOLYSACCHARIDE BIOSYNTHESIS O-ACETYL TRANSFERASE WBBJ-RELATED"/>
    <property type="match status" value="1"/>
</dbReference>
<dbReference type="Proteomes" id="UP000298285">
    <property type="component" value="Unassembled WGS sequence"/>
</dbReference>
<dbReference type="OrthoDB" id="9812571at2"/>
<dbReference type="SUPFAM" id="SSF51161">
    <property type="entry name" value="Trimeric LpxA-like enzymes"/>
    <property type="match status" value="1"/>
</dbReference>
<keyword evidence="2" id="KW-0677">Repeat</keyword>
<dbReference type="InterPro" id="IPR011004">
    <property type="entry name" value="Trimer_LpxA-like_sf"/>
</dbReference>
<proteinExistence type="predicted"/>
<keyword evidence="3 4" id="KW-0012">Acyltransferase</keyword>
<evidence type="ECO:0000256" key="1">
    <source>
        <dbReference type="ARBA" id="ARBA00022679"/>
    </source>
</evidence>
<dbReference type="RefSeq" id="WP_135104799.1">
    <property type="nucleotide sequence ID" value="NZ_JADGKW010000002.1"/>
</dbReference>
<sequence>MSRNTFYFIFRLPVKIAIFLSRIWNPIKFRLAGIIIGKNACIRGKIFIDMGKGSQIIIGNNLTISSGLNINPLSRNIRACISAYKGATIKIGNNVGISSACIWSSKSITIGNNVKIGGDSIIIDSDSHSLDYLIRKDSDNKIISKDIIIEDDVWIGTRSIILKGVTIGARSIIGAGSVVTKDIPTDCIAAGNPCRIIRHLENKNS</sequence>
<evidence type="ECO:0000256" key="3">
    <source>
        <dbReference type="ARBA" id="ARBA00023315"/>
    </source>
</evidence>
<gene>
    <name evidence="4" type="ORF">E4T88_07250</name>
</gene>
<comment type="caution">
    <text evidence="4">The sequence shown here is derived from an EMBL/GenBank/DDBJ whole genome shotgun (WGS) entry which is preliminary data.</text>
</comment>
<evidence type="ECO:0000313" key="4">
    <source>
        <dbReference type="EMBL" id="TFU89802.1"/>
    </source>
</evidence>
<dbReference type="CDD" id="cd04647">
    <property type="entry name" value="LbH_MAT_like"/>
    <property type="match status" value="1"/>
</dbReference>